<dbReference type="AlphaFoldDB" id="A0A1I5L9T3"/>
<dbReference type="InterPro" id="IPR013207">
    <property type="entry name" value="LGFP"/>
</dbReference>
<accession>A0A1I5L9T3</accession>
<feature type="non-terminal residue" evidence="1">
    <location>
        <position position="1"/>
    </location>
</feature>
<keyword evidence="2" id="KW-1185">Reference proteome</keyword>
<name>A0A1I5L9T3_9ACTN</name>
<gene>
    <name evidence="1" type="ORF">SAMN05660464_1636</name>
</gene>
<dbReference type="STRING" id="1523247.SAMN05660464_1636"/>
<evidence type="ECO:0000313" key="1">
    <source>
        <dbReference type="EMBL" id="SFO94119.1"/>
    </source>
</evidence>
<evidence type="ECO:0000313" key="2">
    <source>
        <dbReference type="Proteomes" id="UP000198857"/>
    </source>
</evidence>
<organism evidence="1 2">
    <name type="scientific">Geodermatophilus dictyosporus</name>
    <dbReference type="NCBI Taxonomy" id="1523247"/>
    <lineage>
        <taxon>Bacteria</taxon>
        <taxon>Bacillati</taxon>
        <taxon>Actinomycetota</taxon>
        <taxon>Actinomycetes</taxon>
        <taxon>Geodermatophilales</taxon>
        <taxon>Geodermatophilaceae</taxon>
        <taxon>Geodermatophilus</taxon>
    </lineage>
</organism>
<dbReference type="Pfam" id="PF08310">
    <property type="entry name" value="LGFP"/>
    <property type="match status" value="2"/>
</dbReference>
<protein>
    <submittedName>
        <fullName evidence="1">LGFP repeat-containing protein</fullName>
    </submittedName>
</protein>
<proteinExistence type="predicted"/>
<reference evidence="2" key="1">
    <citation type="submission" date="2016-10" db="EMBL/GenBank/DDBJ databases">
        <authorList>
            <person name="Varghese N."/>
            <person name="Submissions S."/>
        </authorList>
    </citation>
    <scope>NUCLEOTIDE SEQUENCE [LARGE SCALE GENOMIC DNA]</scope>
    <source>
        <strain evidence="2">DSM 44208</strain>
    </source>
</reference>
<dbReference type="Proteomes" id="UP000198857">
    <property type="component" value="Unassembled WGS sequence"/>
</dbReference>
<dbReference type="EMBL" id="FOWQ01000002">
    <property type="protein sequence ID" value="SFO94119.1"/>
    <property type="molecule type" value="Genomic_DNA"/>
</dbReference>
<sequence length="156" mass="16020">GVKVVRGEILKAYRAAGGPGSLGYPTVDEGPTADGRGVVTSFQVGDIFWTPRTGAHVVRGEIRAAYRRAGASGGYLGFPITSDQVTPDGQGRTTSFAGGTIYWSAATGAHVLRTELNTAYLATGGTTGTLGYPVSDTSVVAGQQRADFQHGTLSAP</sequence>
<dbReference type="RefSeq" id="WP_425283682.1">
    <property type="nucleotide sequence ID" value="NZ_FOWQ01000002.1"/>
</dbReference>